<proteinExistence type="predicted"/>
<gene>
    <name evidence="1" type="ORF">KC19_4G051500</name>
</gene>
<protein>
    <submittedName>
        <fullName evidence="1">Uncharacterized protein</fullName>
    </submittedName>
</protein>
<accession>A0A8T0I787</accession>
<evidence type="ECO:0000313" key="1">
    <source>
        <dbReference type="EMBL" id="KAG0578819.1"/>
    </source>
</evidence>
<evidence type="ECO:0000313" key="2">
    <source>
        <dbReference type="Proteomes" id="UP000822688"/>
    </source>
</evidence>
<sequence length="141" mass="15985">MCSYGNSAGKRSALATEGDRMEGFRMIEMPFSPLLNTWSDTDDMDELFISPRDYGSRQAYLRSYTFTRAEPNAKAPEKVKKSLLRLKAAAWAVVACKYRLPLRARILKERMIIKSSQYLSNGVQYLRPSCVQMPKCLMAGA</sequence>
<organism evidence="1 2">
    <name type="scientific">Ceratodon purpureus</name>
    <name type="common">Fire moss</name>
    <name type="synonym">Dicranum purpureum</name>
    <dbReference type="NCBI Taxonomy" id="3225"/>
    <lineage>
        <taxon>Eukaryota</taxon>
        <taxon>Viridiplantae</taxon>
        <taxon>Streptophyta</taxon>
        <taxon>Embryophyta</taxon>
        <taxon>Bryophyta</taxon>
        <taxon>Bryophytina</taxon>
        <taxon>Bryopsida</taxon>
        <taxon>Dicranidae</taxon>
        <taxon>Pseudoditrichales</taxon>
        <taxon>Ditrichaceae</taxon>
        <taxon>Ceratodon</taxon>
    </lineage>
</organism>
<name>A0A8T0I787_CERPU</name>
<dbReference type="AlphaFoldDB" id="A0A8T0I787"/>
<dbReference type="Proteomes" id="UP000822688">
    <property type="component" value="Chromosome 4"/>
</dbReference>
<dbReference type="EMBL" id="CM026424">
    <property type="protein sequence ID" value="KAG0578819.1"/>
    <property type="molecule type" value="Genomic_DNA"/>
</dbReference>
<comment type="caution">
    <text evidence="1">The sequence shown here is derived from an EMBL/GenBank/DDBJ whole genome shotgun (WGS) entry which is preliminary data.</text>
</comment>
<keyword evidence="2" id="KW-1185">Reference proteome</keyword>
<reference evidence="1" key="1">
    <citation type="submission" date="2020-06" db="EMBL/GenBank/DDBJ databases">
        <title>WGS assembly of Ceratodon purpureus strain R40.</title>
        <authorList>
            <person name="Carey S.B."/>
            <person name="Jenkins J."/>
            <person name="Shu S."/>
            <person name="Lovell J.T."/>
            <person name="Sreedasyam A."/>
            <person name="Maumus F."/>
            <person name="Tiley G.P."/>
            <person name="Fernandez-Pozo N."/>
            <person name="Barry K."/>
            <person name="Chen C."/>
            <person name="Wang M."/>
            <person name="Lipzen A."/>
            <person name="Daum C."/>
            <person name="Saski C.A."/>
            <person name="Payton A.C."/>
            <person name="Mcbreen J.C."/>
            <person name="Conrad R.E."/>
            <person name="Kollar L.M."/>
            <person name="Olsson S."/>
            <person name="Huttunen S."/>
            <person name="Landis J.B."/>
            <person name="Wickett N.J."/>
            <person name="Johnson M.G."/>
            <person name="Rensing S.A."/>
            <person name="Grimwood J."/>
            <person name="Schmutz J."/>
            <person name="Mcdaniel S.F."/>
        </authorList>
    </citation>
    <scope>NUCLEOTIDE SEQUENCE</scope>
    <source>
        <strain evidence="1">R40</strain>
    </source>
</reference>